<dbReference type="GO" id="GO:0005829">
    <property type="term" value="C:cytosol"/>
    <property type="evidence" value="ECO:0007669"/>
    <property type="project" value="TreeGrafter"/>
</dbReference>
<dbReference type="SUPFAM" id="SSF52540">
    <property type="entry name" value="P-loop containing nucleoside triphosphate hydrolases"/>
    <property type="match status" value="1"/>
</dbReference>
<dbReference type="GO" id="GO:0000028">
    <property type="term" value="P:ribosomal small subunit assembly"/>
    <property type="evidence" value="ECO:0007669"/>
    <property type="project" value="TreeGrafter"/>
</dbReference>
<dbReference type="PANTHER" id="PTHR42698:SF1">
    <property type="entry name" value="GTPASE ERA, MITOCHONDRIAL"/>
    <property type="match status" value="1"/>
</dbReference>
<feature type="domain" description="Dynamin N-terminal" evidence="2">
    <location>
        <begin position="60"/>
        <end position="182"/>
    </location>
</feature>
<proteinExistence type="predicted"/>
<dbReference type="Gene3D" id="3.40.50.300">
    <property type="entry name" value="P-loop containing nucleotide triphosphate hydrolases"/>
    <property type="match status" value="1"/>
</dbReference>
<feature type="transmembrane region" description="Helical" evidence="1">
    <location>
        <begin position="456"/>
        <end position="474"/>
    </location>
</feature>
<comment type="caution">
    <text evidence="3">The sequence shown here is derived from an EMBL/GenBank/DDBJ whole genome shotgun (WGS) entry which is preliminary data.</text>
</comment>
<dbReference type="AlphaFoldDB" id="A0A3P1SGR9"/>
<dbReference type="InterPro" id="IPR027417">
    <property type="entry name" value="P-loop_NTPase"/>
</dbReference>
<keyword evidence="4" id="KW-1185">Reference proteome</keyword>
<gene>
    <name evidence="3" type="ORF">EII11_00920</name>
</gene>
<dbReference type="Pfam" id="PF00350">
    <property type="entry name" value="Dynamin_N"/>
    <property type="match status" value="1"/>
</dbReference>
<dbReference type="PANTHER" id="PTHR42698">
    <property type="entry name" value="GTPASE ERA"/>
    <property type="match status" value="1"/>
</dbReference>
<dbReference type="RefSeq" id="WP_124867656.1">
    <property type="nucleotide sequence ID" value="NZ_RQZF01000001.1"/>
</dbReference>
<keyword evidence="1" id="KW-0812">Transmembrane</keyword>
<keyword evidence="1" id="KW-1133">Transmembrane helix</keyword>
<dbReference type="InterPro" id="IPR005662">
    <property type="entry name" value="GTPase_Era-like"/>
</dbReference>
<accession>A0A3P1SGR9</accession>
<dbReference type="GO" id="GO:0005525">
    <property type="term" value="F:GTP binding"/>
    <property type="evidence" value="ECO:0007669"/>
    <property type="project" value="InterPro"/>
</dbReference>
<dbReference type="GO" id="GO:0043024">
    <property type="term" value="F:ribosomal small subunit binding"/>
    <property type="evidence" value="ECO:0007669"/>
    <property type="project" value="TreeGrafter"/>
</dbReference>
<protein>
    <recommendedName>
        <fullName evidence="2">Dynamin N-terminal domain-containing protein</fullName>
    </recommendedName>
</protein>
<dbReference type="OrthoDB" id="207675at2"/>
<evidence type="ECO:0000313" key="3">
    <source>
        <dbReference type="EMBL" id="RRC96254.1"/>
    </source>
</evidence>
<dbReference type="EMBL" id="RQZF01000001">
    <property type="protein sequence ID" value="RRC96254.1"/>
    <property type="molecule type" value="Genomic_DNA"/>
</dbReference>
<dbReference type="InterPro" id="IPR045063">
    <property type="entry name" value="Dynamin_N"/>
</dbReference>
<organism evidence="3 4">
    <name type="scientific">Schaalia canis</name>
    <dbReference type="NCBI Taxonomy" id="100469"/>
    <lineage>
        <taxon>Bacteria</taxon>
        <taxon>Bacillati</taxon>
        <taxon>Actinomycetota</taxon>
        <taxon>Actinomycetes</taxon>
        <taxon>Actinomycetales</taxon>
        <taxon>Actinomycetaceae</taxon>
        <taxon>Schaalia</taxon>
    </lineage>
</organism>
<keyword evidence="1" id="KW-0472">Membrane</keyword>
<reference evidence="3 4" key="1">
    <citation type="submission" date="2018-11" db="EMBL/GenBank/DDBJ databases">
        <title>Genomes From Bacteria Associated with the Canine Oral Cavity: a Test Case for Automated Genome-Based Taxonomic Assignment.</title>
        <authorList>
            <person name="Coil D.A."/>
            <person name="Jospin G."/>
            <person name="Darling A.E."/>
            <person name="Wallis C."/>
            <person name="Davis I.J."/>
            <person name="Harris S."/>
            <person name="Eisen J.A."/>
            <person name="Holcombe L.J."/>
            <person name="O'Flynn C."/>
        </authorList>
    </citation>
    <scope>NUCLEOTIDE SEQUENCE [LARGE SCALE GENOMIC DNA]</scope>
    <source>
        <strain evidence="3 4">OH770</strain>
    </source>
</reference>
<evidence type="ECO:0000259" key="2">
    <source>
        <dbReference type="Pfam" id="PF00350"/>
    </source>
</evidence>
<evidence type="ECO:0000256" key="1">
    <source>
        <dbReference type="SAM" id="Phobius"/>
    </source>
</evidence>
<name>A0A3P1SGR9_9ACTO</name>
<dbReference type="GO" id="GO:0019843">
    <property type="term" value="F:rRNA binding"/>
    <property type="evidence" value="ECO:0007669"/>
    <property type="project" value="TreeGrafter"/>
</dbReference>
<dbReference type="Proteomes" id="UP000280444">
    <property type="component" value="Unassembled WGS sequence"/>
</dbReference>
<evidence type="ECO:0000313" key="4">
    <source>
        <dbReference type="Proteomes" id="UP000280444"/>
    </source>
</evidence>
<sequence>MTTSLSALRHLRQALAHTSFELATDASVAGAAASARALRILDDHVLPRLEATDAPLLCVIGGSTGSGKSTLLNSLVGENLSTSSVVRPTTRHPVLAHRPEDTEWFMNSTILSALPRMARSGPPAPHEAGTPAHLELRPTDTLPEGLAILDAPDVDSVVDENRALARQMLDAADLWVFVTTAARYADAVPWSVLGPAAARGVLVAIVLNRVPQGASEQVSADLTRLMGAQGLTKAPLFVIEEQQLEDARLTEGEVAPVLDWLKEQAADAQTRAEVAQRAVAASVAQVLHSAQEVRVAEEAEEALRARGHQLLDHEVDTTLLRLTEATADGTLLRGEVVARWQEIVGAADFTRSLTRTVAAVRDRITSYLTGKPAPVAPVEDALEAGLTTLIEDELMRLREDAEGAWKSDQWLARLLPTATSAPNARDLAADLTHQWQAELLEIVRTQGASKRTGARIMAIGVNVVAVALMIVIFASTGGITGMELGVAGASAAVSQKLLEAVFGDQAVRTMTKRAQELLREHLAEACEQMVVGIRDTMAQQTTDNREALQTSKTASLTVESALKEVMQ</sequence>